<dbReference type="EMBL" id="RDRB01000011">
    <property type="protein sequence ID" value="ROT97812.1"/>
    <property type="molecule type" value="Genomic_DNA"/>
</dbReference>
<keyword evidence="2" id="KW-0238">DNA-binding</keyword>
<dbReference type="InterPro" id="IPR036390">
    <property type="entry name" value="WH_DNA-bd_sf"/>
</dbReference>
<dbReference type="CDD" id="cd07377">
    <property type="entry name" value="WHTH_GntR"/>
    <property type="match status" value="1"/>
</dbReference>
<evidence type="ECO:0000313" key="5">
    <source>
        <dbReference type="EMBL" id="ROT97812.1"/>
    </source>
</evidence>
<sequence>MRSESGAEVGGVEAGASVVTRADEAYRSIKADIIRGTRSPGERLRIERLREIYGIGPTPIREALQRLSADQLVIAEGNRGFTVAPFDREEFNDLNTARIAVEKEALRMSLRNGGLEWEGAVVAASYVMRKEDAALAESEGAVPDSWEKANADFHAAIVSACGSRWLLWTRGHLHDLCERYRRASVSFELGTRHLGEEHAAIADAALARDAERVCELTERHYERTAKMFERGPLK</sequence>
<evidence type="ECO:0000256" key="3">
    <source>
        <dbReference type="ARBA" id="ARBA00023163"/>
    </source>
</evidence>
<dbReference type="PANTHER" id="PTHR43537:SF20">
    <property type="entry name" value="HTH-TYPE TRANSCRIPTIONAL REPRESSOR GLAR"/>
    <property type="match status" value="1"/>
</dbReference>
<gene>
    <name evidence="5" type="ORF">EAT49_18605</name>
</gene>
<dbReference type="OrthoDB" id="8638122at2"/>
<dbReference type="SMART" id="SM00345">
    <property type="entry name" value="HTH_GNTR"/>
    <property type="match status" value="1"/>
</dbReference>
<evidence type="ECO:0000256" key="1">
    <source>
        <dbReference type="ARBA" id="ARBA00023015"/>
    </source>
</evidence>
<dbReference type="InterPro" id="IPR008920">
    <property type="entry name" value="TF_FadR/GntR_C"/>
</dbReference>
<feature type="domain" description="HTH gntR-type" evidence="4">
    <location>
        <begin position="19"/>
        <end position="86"/>
    </location>
</feature>
<dbReference type="InterPro" id="IPR011711">
    <property type="entry name" value="GntR_C"/>
</dbReference>
<dbReference type="SUPFAM" id="SSF46785">
    <property type="entry name" value="Winged helix' DNA-binding domain"/>
    <property type="match status" value="1"/>
</dbReference>
<dbReference type="Pfam" id="PF00392">
    <property type="entry name" value="GntR"/>
    <property type="match status" value="1"/>
</dbReference>
<evidence type="ECO:0000256" key="2">
    <source>
        <dbReference type="ARBA" id="ARBA00023125"/>
    </source>
</evidence>
<dbReference type="GO" id="GO:0003700">
    <property type="term" value="F:DNA-binding transcription factor activity"/>
    <property type="evidence" value="ECO:0007669"/>
    <property type="project" value="InterPro"/>
</dbReference>
<dbReference type="PANTHER" id="PTHR43537">
    <property type="entry name" value="TRANSCRIPTIONAL REGULATOR, GNTR FAMILY"/>
    <property type="match status" value="1"/>
</dbReference>
<organism evidence="5 6">
    <name type="scientific">Histidinibacterium lentulum</name>
    <dbReference type="NCBI Taxonomy" id="2480588"/>
    <lineage>
        <taxon>Bacteria</taxon>
        <taxon>Pseudomonadati</taxon>
        <taxon>Pseudomonadota</taxon>
        <taxon>Alphaproteobacteria</taxon>
        <taxon>Rhodobacterales</taxon>
        <taxon>Paracoccaceae</taxon>
        <taxon>Histidinibacterium</taxon>
    </lineage>
</organism>
<name>A0A3N2QRH9_9RHOB</name>
<accession>A0A3N2QRH9</accession>
<comment type="caution">
    <text evidence="5">The sequence shown here is derived from an EMBL/GenBank/DDBJ whole genome shotgun (WGS) entry which is preliminary data.</text>
</comment>
<dbReference type="GO" id="GO:0003677">
    <property type="term" value="F:DNA binding"/>
    <property type="evidence" value="ECO:0007669"/>
    <property type="project" value="UniProtKB-KW"/>
</dbReference>
<reference evidence="5 6" key="1">
    <citation type="submission" date="2018-10" db="EMBL/GenBank/DDBJ databases">
        <title>Histidinibacterium lentulum gen. nov., sp. nov., a marine bacterium from the culture broth of Picochlorum sp. 122.</title>
        <authorList>
            <person name="Wang G."/>
        </authorList>
    </citation>
    <scope>NUCLEOTIDE SEQUENCE [LARGE SCALE GENOMIC DNA]</scope>
    <source>
        <strain evidence="5 6">B17</strain>
    </source>
</reference>
<keyword evidence="6" id="KW-1185">Reference proteome</keyword>
<dbReference type="Proteomes" id="UP000268016">
    <property type="component" value="Unassembled WGS sequence"/>
</dbReference>
<keyword evidence="1" id="KW-0805">Transcription regulation</keyword>
<dbReference type="AlphaFoldDB" id="A0A3N2QRH9"/>
<evidence type="ECO:0000259" key="4">
    <source>
        <dbReference type="PROSITE" id="PS50949"/>
    </source>
</evidence>
<dbReference type="InterPro" id="IPR000524">
    <property type="entry name" value="Tscrpt_reg_HTH_GntR"/>
</dbReference>
<dbReference type="Pfam" id="PF07729">
    <property type="entry name" value="FCD"/>
    <property type="match status" value="1"/>
</dbReference>
<dbReference type="RefSeq" id="WP_123643819.1">
    <property type="nucleotide sequence ID" value="NZ_ML119091.1"/>
</dbReference>
<dbReference type="SUPFAM" id="SSF48008">
    <property type="entry name" value="GntR ligand-binding domain-like"/>
    <property type="match status" value="1"/>
</dbReference>
<dbReference type="InterPro" id="IPR036388">
    <property type="entry name" value="WH-like_DNA-bd_sf"/>
</dbReference>
<dbReference type="SMART" id="SM00895">
    <property type="entry name" value="FCD"/>
    <property type="match status" value="1"/>
</dbReference>
<dbReference type="PROSITE" id="PS50949">
    <property type="entry name" value="HTH_GNTR"/>
    <property type="match status" value="1"/>
</dbReference>
<dbReference type="Gene3D" id="1.10.10.10">
    <property type="entry name" value="Winged helix-like DNA-binding domain superfamily/Winged helix DNA-binding domain"/>
    <property type="match status" value="1"/>
</dbReference>
<evidence type="ECO:0000313" key="6">
    <source>
        <dbReference type="Proteomes" id="UP000268016"/>
    </source>
</evidence>
<dbReference type="Gene3D" id="1.20.120.530">
    <property type="entry name" value="GntR ligand-binding domain-like"/>
    <property type="match status" value="1"/>
</dbReference>
<proteinExistence type="predicted"/>
<protein>
    <submittedName>
        <fullName evidence="5">FCD domain-containing protein</fullName>
    </submittedName>
</protein>
<keyword evidence="3" id="KW-0804">Transcription</keyword>